<dbReference type="GO" id="GO:0005829">
    <property type="term" value="C:cytosol"/>
    <property type="evidence" value="ECO:0007669"/>
    <property type="project" value="TreeGrafter"/>
</dbReference>
<evidence type="ECO:0000313" key="1">
    <source>
        <dbReference type="EMBL" id="GJQ11471.1"/>
    </source>
</evidence>
<dbReference type="PANTHER" id="PTHR13554:SF10">
    <property type="entry name" value="26S PROTEASOME NON-ATPASE REGULATORY SUBUNIT 5"/>
    <property type="match status" value="1"/>
</dbReference>
<gene>
    <name evidence="1" type="ORF">GpartN1_g3262.t1</name>
</gene>
<dbReference type="InterPro" id="IPR016024">
    <property type="entry name" value="ARM-type_fold"/>
</dbReference>
<proteinExistence type="predicted"/>
<organism evidence="1 2">
    <name type="scientific">Galdieria partita</name>
    <dbReference type="NCBI Taxonomy" id="83374"/>
    <lineage>
        <taxon>Eukaryota</taxon>
        <taxon>Rhodophyta</taxon>
        <taxon>Bangiophyceae</taxon>
        <taxon>Galdieriales</taxon>
        <taxon>Galdieriaceae</taxon>
        <taxon>Galdieria</taxon>
    </lineage>
</organism>
<dbReference type="SUPFAM" id="SSF48371">
    <property type="entry name" value="ARM repeat"/>
    <property type="match status" value="1"/>
</dbReference>
<evidence type="ECO:0000313" key="2">
    <source>
        <dbReference type="Proteomes" id="UP001061958"/>
    </source>
</evidence>
<dbReference type="OrthoDB" id="10250600at2759"/>
<dbReference type="PANTHER" id="PTHR13554">
    <property type="entry name" value="26S PROTEASOME NON-ATPASE REGULATORY SUBUNIT 5-RELATED"/>
    <property type="match status" value="1"/>
</dbReference>
<accession>A0A9C7UQB3</accession>
<comment type="caution">
    <text evidence="1">The sequence shown here is derived from an EMBL/GenBank/DDBJ whole genome shotgun (WGS) entry which is preliminary data.</text>
</comment>
<dbReference type="GO" id="GO:0043248">
    <property type="term" value="P:proteasome assembly"/>
    <property type="evidence" value="ECO:0007669"/>
    <property type="project" value="InterPro"/>
</dbReference>
<reference evidence="1" key="2">
    <citation type="submission" date="2022-01" db="EMBL/GenBank/DDBJ databases">
        <authorList>
            <person name="Hirooka S."/>
            <person name="Miyagishima S.Y."/>
        </authorList>
    </citation>
    <scope>NUCLEOTIDE SEQUENCE</scope>
    <source>
        <strain evidence="1">NBRC 102759</strain>
    </source>
</reference>
<protein>
    <submittedName>
        <fullName evidence="1">Uncharacterized protein</fullName>
    </submittedName>
</protein>
<dbReference type="InterPro" id="IPR019538">
    <property type="entry name" value="PSMD5"/>
</dbReference>
<name>A0A9C7UQB3_9RHOD</name>
<keyword evidence="2" id="KW-1185">Reference proteome</keyword>
<dbReference type="AlphaFoldDB" id="A0A9C7UQB3"/>
<dbReference type="InterPro" id="IPR011989">
    <property type="entry name" value="ARM-like"/>
</dbReference>
<dbReference type="Pfam" id="PF10508">
    <property type="entry name" value="Proteasom_PSMB"/>
    <property type="match status" value="1"/>
</dbReference>
<dbReference type="EMBL" id="BQMJ01000024">
    <property type="protein sequence ID" value="GJQ11471.1"/>
    <property type="molecule type" value="Genomic_DNA"/>
</dbReference>
<sequence length="497" mass="55934">MRSSTSEQDIQLIKKYLQEPNTQSSCEKLFQQISLQRLGELLFVENQQQREENTLLLSNAWKQLLDYPVTLQQLNSKEGIYLIRQGISSGQCETQKVCCLAVEKLVLWNPTCIESFQEQQIIDSMLALIREEDLELVKQLKSAILCVVKVASELTCEYIASKLEGYAEGGSGMNTTVRTRALQWLIDWLVQVSNASLAAKVCSILVEQLQSSVDVLFQLNILELLATFVSVENATWYVTNSGILSTLYSLLSDDSTDMDNVQLRLLQSAILKWIARVASLEHVDPLALVEPFVPLLGRLIENREDLDKQESAFYALSAIASTRKGMEVVWNEELLTLVLSALDTPEERIRTACLYCIASLLNSSDETSSKQLFEMYRKGPLLETLFVLARQPFLSQSIAVFIVLEAIAEKDWGLRKLSCTAGIVDIIVNDVVDNKPLLDAKQKLARALIRQESVSSILFGDARYRKLLDFASRFALGGVQSMRMNRDPQVDIATMRQ</sequence>
<dbReference type="Proteomes" id="UP001061958">
    <property type="component" value="Unassembled WGS sequence"/>
</dbReference>
<dbReference type="Gene3D" id="1.25.10.10">
    <property type="entry name" value="Leucine-rich Repeat Variant"/>
    <property type="match status" value="2"/>
</dbReference>
<reference evidence="1" key="1">
    <citation type="journal article" date="2022" name="Proc. Natl. Acad. Sci. U.S.A.">
        <title>Life cycle and functional genomics of the unicellular red alga Galdieria for elucidating algal and plant evolution and industrial use.</title>
        <authorList>
            <person name="Hirooka S."/>
            <person name="Itabashi T."/>
            <person name="Ichinose T.M."/>
            <person name="Onuma R."/>
            <person name="Fujiwara T."/>
            <person name="Yamashita S."/>
            <person name="Jong L.W."/>
            <person name="Tomita R."/>
            <person name="Iwane A.H."/>
            <person name="Miyagishima S.Y."/>
        </authorList>
    </citation>
    <scope>NUCLEOTIDE SEQUENCE</scope>
    <source>
        <strain evidence="1">NBRC 102759</strain>
    </source>
</reference>